<organism evidence="1 2">
    <name type="scientific">Parapedobacter luteus</name>
    <dbReference type="NCBI Taxonomy" id="623280"/>
    <lineage>
        <taxon>Bacteria</taxon>
        <taxon>Pseudomonadati</taxon>
        <taxon>Bacteroidota</taxon>
        <taxon>Sphingobacteriia</taxon>
        <taxon>Sphingobacteriales</taxon>
        <taxon>Sphingobacteriaceae</taxon>
        <taxon>Parapedobacter</taxon>
    </lineage>
</organism>
<keyword evidence="2" id="KW-1185">Reference proteome</keyword>
<dbReference type="EMBL" id="FUYS01000003">
    <property type="protein sequence ID" value="SKB45809.1"/>
    <property type="molecule type" value="Genomic_DNA"/>
</dbReference>
<dbReference type="STRING" id="623280.SAMN05660226_01436"/>
<name>A0A1T5BFM0_9SPHI</name>
<dbReference type="Proteomes" id="UP000190541">
    <property type="component" value="Unassembled WGS sequence"/>
</dbReference>
<dbReference type="AlphaFoldDB" id="A0A1T5BFM0"/>
<sequence length="85" mass="9979">MKRTTIAHRFTGVGQHIVRRLPAGERAKRLLCRLFSYWRSRHPRSPVGEEDKNIPIHGAGLQAPWSIFEPSEDHHRRYILLRRTG</sequence>
<reference evidence="1 2" key="1">
    <citation type="submission" date="2017-02" db="EMBL/GenBank/DDBJ databases">
        <authorList>
            <person name="Peterson S.W."/>
        </authorList>
    </citation>
    <scope>NUCLEOTIDE SEQUENCE [LARGE SCALE GENOMIC DNA]</scope>
    <source>
        <strain evidence="1 2">DSM 22899</strain>
    </source>
</reference>
<evidence type="ECO:0000313" key="1">
    <source>
        <dbReference type="EMBL" id="SKB45809.1"/>
    </source>
</evidence>
<evidence type="ECO:0000313" key="2">
    <source>
        <dbReference type="Proteomes" id="UP000190541"/>
    </source>
</evidence>
<proteinExistence type="predicted"/>
<protein>
    <submittedName>
        <fullName evidence="1">Uncharacterized protein</fullName>
    </submittedName>
</protein>
<accession>A0A1T5BFM0</accession>
<gene>
    <name evidence="1" type="ORF">SAMN05660226_01436</name>
</gene>